<keyword evidence="5" id="KW-0245">EGF-like domain</keyword>
<keyword evidence="4 7" id="KW-0472">Membrane</keyword>
<feature type="transmembrane region" description="Helical" evidence="7">
    <location>
        <begin position="557"/>
        <end position="578"/>
    </location>
</feature>
<feature type="domain" description="G-protein coupled receptors family 1 profile" evidence="9">
    <location>
        <begin position="285"/>
        <end position="399"/>
    </location>
</feature>
<reference evidence="10" key="1">
    <citation type="submission" date="2020-10" db="EMBL/GenBank/DDBJ databases">
        <authorList>
            <person name="Kikuchi T."/>
        </authorList>
    </citation>
    <scope>NUCLEOTIDE SEQUENCE</scope>
    <source>
        <strain evidence="10">NKZ352</strain>
    </source>
</reference>
<protein>
    <recommendedName>
        <fullName evidence="12">EGF-like domain-containing protein</fullName>
    </recommendedName>
</protein>
<dbReference type="EMBL" id="CAJGYM010000046">
    <property type="protein sequence ID" value="CAD6194703.1"/>
    <property type="molecule type" value="Genomic_DNA"/>
</dbReference>
<dbReference type="InterPro" id="IPR000742">
    <property type="entry name" value="EGF"/>
</dbReference>
<feature type="transmembrane region" description="Helical" evidence="7">
    <location>
        <begin position="743"/>
        <end position="761"/>
    </location>
</feature>
<feature type="transmembrane region" description="Helical" evidence="7">
    <location>
        <begin position="590"/>
        <end position="609"/>
    </location>
</feature>
<dbReference type="Proteomes" id="UP000835052">
    <property type="component" value="Unassembled WGS sequence"/>
</dbReference>
<proteinExistence type="predicted"/>
<evidence type="ECO:0000256" key="2">
    <source>
        <dbReference type="ARBA" id="ARBA00022692"/>
    </source>
</evidence>
<dbReference type="PROSITE" id="PS50262">
    <property type="entry name" value="G_PROTEIN_RECEP_F1_2"/>
    <property type="match status" value="1"/>
</dbReference>
<evidence type="ECO:0000256" key="3">
    <source>
        <dbReference type="ARBA" id="ARBA00022989"/>
    </source>
</evidence>
<feature type="transmembrane region" description="Helical" evidence="7">
    <location>
        <begin position="310"/>
        <end position="332"/>
    </location>
</feature>
<accession>A0A8S1HE06</accession>
<keyword evidence="3 7" id="KW-1133">Transmembrane helix</keyword>
<keyword evidence="2 7" id="KW-0812">Transmembrane</keyword>
<feature type="transmembrane region" description="Helical" evidence="7">
    <location>
        <begin position="682"/>
        <end position="701"/>
    </location>
</feature>
<feature type="disulfide bond" evidence="5">
    <location>
        <begin position="1031"/>
        <end position="1040"/>
    </location>
</feature>
<comment type="caution">
    <text evidence="10">The sequence shown here is derived from an EMBL/GenBank/DDBJ whole genome shotgun (WGS) entry which is preliminary data.</text>
</comment>
<evidence type="ECO:0008006" key="12">
    <source>
        <dbReference type="Google" id="ProtNLM"/>
    </source>
</evidence>
<evidence type="ECO:0000256" key="1">
    <source>
        <dbReference type="ARBA" id="ARBA00004370"/>
    </source>
</evidence>
<feature type="transmembrane region" description="Helical" evidence="7">
    <location>
        <begin position="103"/>
        <end position="121"/>
    </location>
</feature>
<feature type="transmembrane region" description="Helical" evidence="7">
    <location>
        <begin position="21"/>
        <end position="51"/>
    </location>
</feature>
<evidence type="ECO:0000259" key="9">
    <source>
        <dbReference type="PROSITE" id="PS50262"/>
    </source>
</evidence>
<keyword evidence="11" id="KW-1185">Reference proteome</keyword>
<dbReference type="CDD" id="cd00637">
    <property type="entry name" value="7tm_classA_rhodopsin-like"/>
    <property type="match status" value="2"/>
</dbReference>
<comment type="caution">
    <text evidence="5">Lacks conserved residue(s) required for the propagation of feature annotation.</text>
</comment>
<feature type="transmembrane region" description="Helical" evidence="7">
    <location>
        <begin position="713"/>
        <end position="731"/>
    </location>
</feature>
<dbReference type="OrthoDB" id="6130531at2759"/>
<feature type="transmembrane region" description="Helical" evidence="7">
    <location>
        <begin position="385"/>
        <end position="405"/>
    </location>
</feature>
<feature type="transmembrane region" description="Helical" evidence="7">
    <location>
        <begin position="158"/>
        <end position="177"/>
    </location>
</feature>
<evidence type="ECO:0000256" key="7">
    <source>
        <dbReference type="SAM" id="Phobius"/>
    </source>
</evidence>
<comment type="subcellular location">
    <subcellularLocation>
        <location evidence="1">Membrane</location>
    </subcellularLocation>
</comment>
<feature type="compositionally biased region" description="Acidic residues" evidence="6">
    <location>
        <begin position="1236"/>
        <end position="1248"/>
    </location>
</feature>
<organism evidence="10 11">
    <name type="scientific">Caenorhabditis auriculariae</name>
    <dbReference type="NCBI Taxonomy" id="2777116"/>
    <lineage>
        <taxon>Eukaryota</taxon>
        <taxon>Metazoa</taxon>
        <taxon>Ecdysozoa</taxon>
        <taxon>Nematoda</taxon>
        <taxon>Chromadorea</taxon>
        <taxon>Rhabditida</taxon>
        <taxon>Rhabditina</taxon>
        <taxon>Rhabditomorpha</taxon>
        <taxon>Rhabditoidea</taxon>
        <taxon>Rhabditidae</taxon>
        <taxon>Peloderinae</taxon>
        <taxon>Caenorhabditis</taxon>
    </lineage>
</organism>
<dbReference type="InterPro" id="IPR017452">
    <property type="entry name" value="GPCR_Rhodpsn_7TM"/>
</dbReference>
<feature type="compositionally biased region" description="Polar residues" evidence="6">
    <location>
        <begin position="1186"/>
        <end position="1202"/>
    </location>
</feature>
<feature type="transmembrane region" description="Helical" evidence="7">
    <location>
        <begin position="271"/>
        <end position="290"/>
    </location>
</feature>
<feature type="domain" description="EGF-like" evidence="8">
    <location>
        <begin position="1007"/>
        <end position="1041"/>
    </location>
</feature>
<dbReference type="GO" id="GO:0016020">
    <property type="term" value="C:membrane"/>
    <property type="evidence" value="ECO:0007669"/>
    <property type="project" value="UniProtKB-SubCell"/>
</dbReference>
<feature type="compositionally biased region" description="Basic and acidic residues" evidence="6">
    <location>
        <begin position="1249"/>
        <end position="1263"/>
    </location>
</feature>
<feature type="transmembrane region" description="Helical" evidence="7">
    <location>
        <begin position="1112"/>
        <end position="1132"/>
    </location>
</feature>
<evidence type="ECO:0000256" key="4">
    <source>
        <dbReference type="ARBA" id="ARBA00023136"/>
    </source>
</evidence>
<feature type="region of interest" description="Disordered" evidence="6">
    <location>
        <begin position="1186"/>
        <end position="1272"/>
    </location>
</feature>
<evidence type="ECO:0000313" key="10">
    <source>
        <dbReference type="EMBL" id="CAD6194703.1"/>
    </source>
</evidence>
<feature type="transmembrane region" description="Helical" evidence="7">
    <location>
        <begin position="493"/>
        <end position="510"/>
    </location>
</feature>
<name>A0A8S1HE06_9PELO</name>
<feature type="transmembrane region" description="Helical" evidence="7">
    <location>
        <begin position="426"/>
        <end position="449"/>
    </location>
</feature>
<keyword evidence="5" id="KW-1015">Disulfide bond</keyword>
<evidence type="ECO:0000256" key="5">
    <source>
        <dbReference type="PROSITE-ProRule" id="PRU00076"/>
    </source>
</evidence>
<gene>
    <name evidence="10" type="ORF">CAUJ_LOCUS10622</name>
</gene>
<feature type="transmembrane region" description="Helical" evidence="7">
    <location>
        <begin position="656"/>
        <end position="675"/>
    </location>
</feature>
<feature type="transmembrane region" description="Helical" evidence="7">
    <location>
        <begin position="461"/>
        <end position="481"/>
    </location>
</feature>
<evidence type="ECO:0000256" key="6">
    <source>
        <dbReference type="SAM" id="MobiDB-lite"/>
    </source>
</evidence>
<dbReference type="Pfam" id="PF10328">
    <property type="entry name" value="7TM_GPCR_Srx"/>
    <property type="match status" value="4"/>
</dbReference>
<feature type="transmembrane region" description="Helical" evidence="7">
    <location>
        <begin position="918"/>
        <end position="938"/>
    </location>
</feature>
<dbReference type="AlphaFoldDB" id="A0A8S1HE06"/>
<dbReference type="InterPro" id="IPR019430">
    <property type="entry name" value="7TM_GPCR_serpentine_rcpt_Srx"/>
</dbReference>
<dbReference type="SUPFAM" id="SSF81321">
    <property type="entry name" value="Family A G protein-coupled receptor-like"/>
    <property type="match status" value="3"/>
</dbReference>
<evidence type="ECO:0000259" key="8">
    <source>
        <dbReference type="PROSITE" id="PS50026"/>
    </source>
</evidence>
<dbReference type="PROSITE" id="PS50026">
    <property type="entry name" value="EGF_3"/>
    <property type="match status" value="1"/>
</dbReference>
<dbReference type="Gene3D" id="1.20.1070.10">
    <property type="entry name" value="Rhodopsin 7-helix transmembrane proteins"/>
    <property type="match status" value="3"/>
</dbReference>
<sequence>MLCNWTVVRLAVRLPGMKSGFGHLTGSLALAGGFHNTLSALVLCPMIFFDIETLINYSFILGHMLSLCNEIIVYTHFLISLNRFCAVFLPFAYDRIFKIKNTFCLIVAFWVLAIVTTTYFFEIGDCRVQYNPNILGLTWSRTNFCASVSWYNSFLKNAGLVFLTTVIDMFTIARLHWTNRKTRVQSHEMERRRALELSFLKQACLQSFVISADLIKYHILAPHIVNKWGKLFVGLFSWFSMFAIDGMIAIFTNKELKKAIFHTEKGKITRVAVSVIPVCVLGMACNWTIVRLAVRLPAMKSAFGNLTGSLALAAGLHNTISAFILCPTMFFGNQILIKYSFIMGHLLNMLYDIAVYTHFFISLNRLCAVFQPYHYEKIFSSKNTQVLIVSYWIFGIITTTYMFEIGNCRIQYNPRILAISWSNTEFCAFVGWYNSFLKTATLIAITASVDFLTLARVHWMNQNQICILGMLCNWTVVRLAVRLPGMKSGFGHLTGSLALAGEFCALVGWYCSFLKTATLIAITATVDLLTLFRVHWMNKNQNVLSDVMATRRARELSFLKQACLQCFVFAAELLNYHLVSTHLEGKWLKFFFSLLPWTALFTIDGIISISTNKELKKAILKKEDALKTAFGNLTGSLAAAGGLHNTFMALVTCPMIFFNFRILNTYSFILGHLLSMFHDISVFSHFFMSLNRLCAVFFPLAYENLFSAKKTKILIGAYWIFAIITTTYTFEIGDCRLKFNHELLSFGWSNTSFCSFVLWYSNFVKNAGLIVITASIDVLTVLRVHWINKDEAIESQMMATRRARELSFLKQVCLQSSVFAAELIKYYISSWGVCPSTSLSIAPPPLCAPQKTRDETPATATTRRSMAVGQAPPLPSIRYQISLSTRTTTYFFRLQPTLRNSRVHYSGGMTNAAATTRLWLGPLLLVVIIALIYLLSLMPHSPPPPMFQPSGGLTDYSQEYAMKGQIHIEWDDAKFRQNEEALFATSCQHGGLFNETDGTCLCTEWYNGDRCQFPVCMNNGVYNATLQRCLCSGNWMGEHCIFRCPHGIVNRTTGICDCGRGRACSVQKCFNGQFYDGKCICFEGYSGPACTTCEGLFCEDNMRRRGAVNSRLTLSGLSFCIITIGLLCVAARRRRTGLVPPSEDTWYRVFQPANHRPFRCRHDYFCGGSWMPRDRALIVAPGRVSLSSASSNGRPSTRSQRLAATPPPSYTSVDNLTRVEEQMPPTYEEATRTLSEEPEDVVEVIDETDVNKDENSNEPHPDHSPTNNDSSV</sequence>
<dbReference type="PANTHER" id="PTHR23017">
    <property type="entry name" value="SERPENTINE RECEPTOR, CLASS X"/>
    <property type="match status" value="1"/>
</dbReference>
<evidence type="ECO:0000313" key="11">
    <source>
        <dbReference type="Proteomes" id="UP000835052"/>
    </source>
</evidence>
<dbReference type="PANTHER" id="PTHR23017:SF44">
    <property type="entry name" value="G-PROTEIN COUPLED RECEPTORS FAMILY 1 PROFILE DOMAIN-CONTAINING PROTEIN"/>
    <property type="match status" value="1"/>
</dbReference>
<dbReference type="PROSITE" id="PS00022">
    <property type="entry name" value="EGF_1"/>
    <property type="match status" value="2"/>
</dbReference>
<feature type="transmembrane region" description="Helical" evidence="7">
    <location>
        <begin position="231"/>
        <end position="251"/>
    </location>
</feature>